<dbReference type="EMBL" id="UINC01129675">
    <property type="protein sequence ID" value="SVD10224.1"/>
    <property type="molecule type" value="Genomic_DNA"/>
</dbReference>
<dbReference type="Gene3D" id="3.40.50.150">
    <property type="entry name" value="Vaccinia Virus protein VP39"/>
    <property type="match status" value="1"/>
</dbReference>
<reference evidence="1" key="1">
    <citation type="submission" date="2018-05" db="EMBL/GenBank/DDBJ databases">
        <authorList>
            <person name="Lanie J.A."/>
            <person name="Ng W.-L."/>
            <person name="Kazmierczak K.M."/>
            <person name="Andrzejewski T.M."/>
            <person name="Davidsen T.M."/>
            <person name="Wayne K.J."/>
            <person name="Tettelin H."/>
            <person name="Glass J.I."/>
            <person name="Rusch D."/>
            <person name="Podicherti R."/>
            <person name="Tsui H.-C.T."/>
            <person name="Winkler M.E."/>
        </authorList>
    </citation>
    <scope>NUCLEOTIDE SEQUENCE</scope>
</reference>
<evidence type="ECO:0000313" key="1">
    <source>
        <dbReference type="EMBL" id="SVD10224.1"/>
    </source>
</evidence>
<gene>
    <name evidence="1" type="ORF">METZ01_LOCUS363078</name>
</gene>
<sequence>MKKIENKPEEFYDTYAEFREYVVPEIRKKHLRQFRQNYWKNCEFFKGMSVLEVGCGTGLFLKYLETEGVTDIFGIDKDPHIIQILPDELLNKVEVVDVDEYLNVLSADKAFDRILLIDVLEHFNPNQAAMLLSKLRNRLKKSGGIVVKVPNNGSPWGAGYQHGDLTHKSAYNSFSLRQLGIKVGLNCQVFPHRTGNPRKQILENIFHSAIELFLTERPEFWSANIIGYFTQKV</sequence>
<dbReference type="Pfam" id="PF13489">
    <property type="entry name" value="Methyltransf_23"/>
    <property type="match status" value="1"/>
</dbReference>
<organism evidence="1">
    <name type="scientific">marine metagenome</name>
    <dbReference type="NCBI Taxonomy" id="408172"/>
    <lineage>
        <taxon>unclassified sequences</taxon>
        <taxon>metagenomes</taxon>
        <taxon>ecological metagenomes</taxon>
    </lineage>
</organism>
<dbReference type="InterPro" id="IPR029063">
    <property type="entry name" value="SAM-dependent_MTases_sf"/>
</dbReference>
<dbReference type="CDD" id="cd02440">
    <property type="entry name" value="AdoMet_MTases"/>
    <property type="match status" value="1"/>
</dbReference>
<evidence type="ECO:0008006" key="2">
    <source>
        <dbReference type="Google" id="ProtNLM"/>
    </source>
</evidence>
<protein>
    <recommendedName>
        <fullName evidence="2">Methyltransferase domain-containing protein</fullName>
    </recommendedName>
</protein>
<name>A0A382SK09_9ZZZZ</name>
<dbReference type="SUPFAM" id="SSF53335">
    <property type="entry name" value="S-adenosyl-L-methionine-dependent methyltransferases"/>
    <property type="match status" value="1"/>
</dbReference>
<dbReference type="PANTHER" id="PTHR43861:SF6">
    <property type="entry name" value="METHYLTRANSFERASE TYPE 11"/>
    <property type="match status" value="1"/>
</dbReference>
<dbReference type="PANTHER" id="PTHR43861">
    <property type="entry name" value="TRANS-ACONITATE 2-METHYLTRANSFERASE-RELATED"/>
    <property type="match status" value="1"/>
</dbReference>
<proteinExistence type="predicted"/>
<accession>A0A382SK09</accession>
<dbReference type="AlphaFoldDB" id="A0A382SK09"/>